<sequence length="68" mass="6407">LGKRKGGLAGLFGGGAPDMGDITPEMMQGGQLPPGLAPPPGGLPGLGGGLPGLGGPSTNLPPLPGKKK</sequence>
<proteinExistence type="predicted"/>
<accession>X0W170</accession>
<feature type="compositionally biased region" description="Gly residues" evidence="1">
    <location>
        <begin position="43"/>
        <end position="55"/>
    </location>
</feature>
<feature type="compositionally biased region" description="Gly residues" evidence="1">
    <location>
        <begin position="7"/>
        <end position="17"/>
    </location>
</feature>
<dbReference type="AlphaFoldDB" id="X0W170"/>
<feature type="region of interest" description="Disordered" evidence="1">
    <location>
        <begin position="1"/>
        <end position="68"/>
    </location>
</feature>
<feature type="non-terminal residue" evidence="2">
    <location>
        <position position="1"/>
    </location>
</feature>
<evidence type="ECO:0000313" key="2">
    <source>
        <dbReference type="EMBL" id="GAG24514.1"/>
    </source>
</evidence>
<evidence type="ECO:0000256" key="1">
    <source>
        <dbReference type="SAM" id="MobiDB-lite"/>
    </source>
</evidence>
<comment type="caution">
    <text evidence="2">The sequence shown here is derived from an EMBL/GenBank/DDBJ whole genome shotgun (WGS) entry which is preliminary data.</text>
</comment>
<organism evidence="2">
    <name type="scientific">marine sediment metagenome</name>
    <dbReference type="NCBI Taxonomy" id="412755"/>
    <lineage>
        <taxon>unclassified sequences</taxon>
        <taxon>metagenomes</taxon>
        <taxon>ecological metagenomes</taxon>
    </lineage>
</organism>
<reference evidence="2" key="1">
    <citation type="journal article" date="2014" name="Front. Microbiol.">
        <title>High frequency of phylogenetically diverse reductive dehalogenase-homologous genes in deep subseafloor sedimentary metagenomes.</title>
        <authorList>
            <person name="Kawai M."/>
            <person name="Futagami T."/>
            <person name="Toyoda A."/>
            <person name="Takaki Y."/>
            <person name="Nishi S."/>
            <person name="Hori S."/>
            <person name="Arai W."/>
            <person name="Tsubouchi T."/>
            <person name="Morono Y."/>
            <person name="Uchiyama I."/>
            <person name="Ito T."/>
            <person name="Fujiyama A."/>
            <person name="Inagaki F."/>
            <person name="Takami H."/>
        </authorList>
    </citation>
    <scope>NUCLEOTIDE SEQUENCE</scope>
    <source>
        <strain evidence="2">Expedition CK06-06</strain>
    </source>
</reference>
<protein>
    <submittedName>
        <fullName evidence="2">Uncharacterized protein</fullName>
    </submittedName>
</protein>
<dbReference type="EMBL" id="BARS01030669">
    <property type="protein sequence ID" value="GAG24514.1"/>
    <property type="molecule type" value="Genomic_DNA"/>
</dbReference>
<gene>
    <name evidence="2" type="ORF">S01H1_47816</name>
</gene>
<name>X0W170_9ZZZZ</name>
<feature type="compositionally biased region" description="Pro residues" evidence="1">
    <location>
        <begin position="59"/>
        <end position="68"/>
    </location>
</feature>